<proteinExistence type="predicted"/>
<sequence>MQSLFILLGTRALLAGCTLDWIWSHVRFQHGKWVKQKLFLQNITLQFMTEMPVDGGFVSQILHNKQKANFFFGRVMAQVIFIGILFEELHCKLRENIFSFSF</sequence>
<protein>
    <submittedName>
        <fullName evidence="2">Putative secreted protein</fullName>
    </submittedName>
</protein>
<keyword evidence="1" id="KW-0732">Signal</keyword>
<evidence type="ECO:0000313" key="2">
    <source>
        <dbReference type="EMBL" id="MXU88476.1"/>
    </source>
</evidence>
<name>A0A6B0UHI0_IXORI</name>
<feature type="signal peptide" evidence="1">
    <location>
        <begin position="1"/>
        <end position="15"/>
    </location>
</feature>
<reference evidence="2" key="1">
    <citation type="submission" date="2019-12" db="EMBL/GenBank/DDBJ databases">
        <title>An insight into the sialome of adult female Ixodes ricinus ticks feeding for 6 days.</title>
        <authorList>
            <person name="Perner J."/>
            <person name="Ribeiro J.M.C."/>
        </authorList>
    </citation>
    <scope>NUCLEOTIDE SEQUENCE</scope>
    <source>
        <strain evidence="2">Semi-engorged</strain>
        <tissue evidence="2">Salivary glands</tissue>
    </source>
</reference>
<dbReference type="EMBL" id="GIFC01006393">
    <property type="protein sequence ID" value="MXU88476.1"/>
    <property type="molecule type" value="Transcribed_RNA"/>
</dbReference>
<dbReference type="AlphaFoldDB" id="A0A6B0UHI0"/>
<evidence type="ECO:0000256" key="1">
    <source>
        <dbReference type="SAM" id="SignalP"/>
    </source>
</evidence>
<feature type="chain" id="PRO_5025393258" evidence="1">
    <location>
        <begin position="16"/>
        <end position="102"/>
    </location>
</feature>
<organism evidence="2">
    <name type="scientific">Ixodes ricinus</name>
    <name type="common">Common tick</name>
    <name type="synonym">Acarus ricinus</name>
    <dbReference type="NCBI Taxonomy" id="34613"/>
    <lineage>
        <taxon>Eukaryota</taxon>
        <taxon>Metazoa</taxon>
        <taxon>Ecdysozoa</taxon>
        <taxon>Arthropoda</taxon>
        <taxon>Chelicerata</taxon>
        <taxon>Arachnida</taxon>
        <taxon>Acari</taxon>
        <taxon>Parasitiformes</taxon>
        <taxon>Ixodida</taxon>
        <taxon>Ixodoidea</taxon>
        <taxon>Ixodidae</taxon>
        <taxon>Ixodinae</taxon>
        <taxon>Ixodes</taxon>
    </lineage>
</organism>
<accession>A0A6B0UHI0</accession>